<dbReference type="Proteomes" id="UP000034410">
    <property type="component" value="Chromosome"/>
</dbReference>
<comment type="subcellular location">
    <subcellularLocation>
        <location evidence="2">Cytoplasm</location>
    </subcellularLocation>
</comment>
<organism evidence="4 5">
    <name type="scientific">Sedimenticola thiotaurini</name>
    <dbReference type="NCBI Taxonomy" id="1543721"/>
    <lineage>
        <taxon>Bacteria</taxon>
        <taxon>Pseudomonadati</taxon>
        <taxon>Pseudomonadota</taxon>
        <taxon>Gammaproteobacteria</taxon>
        <taxon>Chromatiales</taxon>
        <taxon>Sedimenticolaceae</taxon>
        <taxon>Sedimenticola</taxon>
    </lineage>
</organism>
<reference evidence="4 5" key="1">
    <citation type="journal article" date="2015" name="Genome Announc.">
        <title>Complete Genome Sequence of Sedimenticola thiotaurini Strain SIP-G1, a Polyphosphate- and Polyhydroxyalkanoate-Accumulating Sulfur-Oxidizing Gammaproteobacterium Isolated from Salt Marsh Sediments.</title>
        <authorList>
            <person name="Flood B.E."/>
            <person name="Jones D.S."/>
            <person name="Bailey J.V."/>
        </authorList>
    </citation>
    <scope>NUCLEOTIDE SEQUENCE [LARGE SCALE GENOMIC DNA]</scope>
    <source>
        <strain evidence="4 5">SIP-G1</strain>
    </source>
</reference>
<dbReference type="PANTHER" id="PTHR46268:SF6">
    <property type="entry name" value="UNIVERSAL STRESS PROTEIN UP12"/>
    <property type="match status" value="1"/>
</dbReference>
<proteinExistence type="inferred from homology"/>
<gene>
    <name evidence="4" type="ORF">AAY24_03215</name>
</gene>
<comment type="similarity">
    <text evidence="1 2">Belongs to the universal stress protein A family.</text>
</comment>
<evidence type="ECO:0000259" key="3">
    <source>
        <dbReference type="Pfam" id="PF00582"/>
    </source>
</evidence>
<dbReference type="RefSeq" id="WP_046858463.1">
    <property type="nucleotide sequence ID" value="NZ_CP011412.1"/>
</dbReference>
<dbReference type="InterPro" id="IPR006015">
    <property type="entry name" value="Universal_stress_UspA"/>
</dbReference>
<dbReference type="EMBL" id="CP011412">
    <property type="protein sequence ID" value="AKH19525.1"/>
    <property type="molecule type" value="Genomic_DNA"/>
</dbReference>
<keyword evidence="5" id="KW-1185">Reference proteome</keyword>
<accession>A0A0F7JXJ6</accession>
<dbReference type="GO" id="GO:0005737">
    <property type="term" value="C:cytoplasm"/>
    <property type="evidence" value="ECO:0007669"/>
    <property type="project" value="UniProtKB-SubCell"/>
</dbReference>
<sequence>MKAYQQILLATDFSKFSEIAARRAVDLVGHFNAMLTLLHVVEYFPEDKRIQQGSVKLEDLAQHLEGECRKRLEQLARRIQYHAAVLIVRVTPGAAKYEIVQVAREIRANLIVIGPYGQGGASALLGSTAEGVLLEAPCEVLIVRGVMAD</sequence>
<dbReference type="SUPFAM" id="SSF52402">
    <property type="entry name" value="Adenine nucleotide alpha hydrolases-like"/>
    <property type="match status" value="1"/>
</dbReference>
<name>A0A0F7JXJ6_9GAMM</name>
<evidence type="ECO:0000313" key="5">
    <source>
        <dbReference type="Proteomes" id="UP000034410"/>
    </source>
</evidence>
<dbReference type="InterPro" id="IPR006016">
    <property type="entry name" value="UspA"/>
</dbReference>
<evidence type="ECO:0000256" key="2">
    <source>
        <dbReference type="PIRNR" id="PIRNR006276"/>
    </source>
</evidence>
<dbReference type="AlphaFoldDB" id="A0A0F7JXJ6"/>
<dbReference type="Gene3D" id="3.40.50.620">
    <property type="entry name" value="HUPs"/>
    <property type="match status" value="1"/>
</dbReference>
<evidence type="ECO:0000313" key="4">
    <source>
        <dbReference type="EMBL" id="AKH19525.1"/>
    </source>
</evidence>
<evidence type="ECO:0000256" key="1">
    <source>
        <dbReference type="ARBA" id="ARBA00008791"/>
    </source>
</evidence>
<keyword evidence="2" id="KW-0963">Cytoplasm</keyword>
<dbReference type="Pfam" id="PF00582">
    <property type="entry name" value="Usp"/>
    <property type="match status" value="1"/>
</dbReference>
<dbReference type="InterPro" id="IPR014729">
    <property type="entry name" value="Rossmann-like_a/b/a_fold"/>
</dbReference>
<dbReference type="PIRSF" id="PIRSF006276">
    <property type="entry name" value="UspA"/>
    <property type="match status" value="1"/>
</dbReference>
<dbReference type="KEGG" id="seds:AAY24_03215"/>
<dbReference type="CDD" id="cd00293">
    <property type="entry name" value="USP-like"/>
    <property type="match status" value="1"/>
</dbReference>
<feature type="domain" description="UspA" evidence="3">
    <location>
        <begin position="4"/>
        <end position="144"/>
    </location>
</feature>
<dbReference type="PRINTS" id="PR01438">
    <property type="entry name" value="UNVRSLSTRESS"/>
</dbReference>
<protein>
    <recommendedName>
        <fullName evidence="2">Universal stress protein</fullName>
    </recommendedName>
</protein>
<dbReference type="OrthoDB" id="9792500at2"/>
<dbReference type="PANTHER" id="PTHR46268">
    <property type="entry name" value="STRESS RESPONSE PROTEIN NHAX"/>
    <property type="match status" value="1"/>
</dbReference>